<proteinExistence type="predicted"/>
<evidence type="ECO:0000313" key="2">
    <source>
        <dbReference type="EMBL" id="ADY55772.1"/>
    </source>
</evidence>
<feature type="transmembrane region" description="Helical" evidence="1">
    <location>
        <begin position="87"/>
        <end position="112"/>
    </location>
</feature>
<dbReference type="EMBL" id="CP002547">
    <property type="protein sequence ID" value="ADY55772.1"/>
    <property type="molecule type" value="Genomic_DNA"/>
</dbReference>
<dbReference type="AlphaFoldDB" id="F0SWY9"/>
<organism evidence="2 3">
    <name type="scientific">Syntrophobotulus glycolicus (strain DSM 8271 / FlGlyR)</name>
    <dbReference type="NCBI Taxonomy" id="645991"/>
    <lineage>
        <taxon>Bacteria</taxon>
        <taxon>Bacillati</taxon>
        <taxon>Bacillota</taxon>
        <taxon>Clostridia</taxon>
        <taxon>Eubacteriales</taxon>
        <taxon>Desulfitobacteriaceae</taxon>
        <taxon>Syntrophobotulus</taxon>
    </lineage>
</organism>
<feature type="transmembrane region" description="Helical" evidence="1">
    <location>
        <begin position="47"/>
        <end position="66"/>
    </location>
</feature>
<sequence>MFGRNSKVTKTSRKRLPAHITALLVTLVFAAVYFYVALPAVNLQNPGFYFFLVVCLLLFCFVSVLAKGMAEQLTDVRSIWWVLKKYCTIPAFICVGLVAAVLVGNIFSSVILRADTYSKILPVAEGDFAADVKEISYNQIPMLDKTSAQRLGDRKLGELSDLVSQFTVVNDYTQMNYKNQPVRVATLAYGDLFKWFGNRAHGIPAYLLIDMVSQNVELMRIEEGIKYTNAEHFSRNLYRHLRFNYPTYMFDTPHFEIDDNGHPYWICPKIEKTILPFGGLDVNGAVIVDAVTGECTYYEDVPKWVDQVYSAELIIMQYDYHGQYSGGFINSLFGQKGVTVTTEGYNYIAQDDDVYVYTGITSVTGDESNIGFILCNQRTKEARYYPCAGAEEFSAMDSAQGVVQHLQYSATFPLLLNIAEHPTYFMALKDNAQLVKMYAMVNVQMYNIVATGSTVAECELEYIRLLNQNGLVDEVPNVTKGIEGAVRDIRVAVIDGTSVYYLLLDGNASYYAVSAAESKNVVLVNTGDRVRIQMADTATDSAIVEGASLELLSDL</sequence>
<gene>
    <name evidence="2" type="ordered locus">Sgly_1471</name>
</gene>
<feature type="transmembrane region" description="Helical" evidence="1">
    <location>
        <begin position="20"/>
        <end position="41"/>
    </location>
</feature>
<keyword evidence="1" id="KW-0812">Transmembrane</keyword>
<keyword evidence="3" id="KW-1185">Reference proteome</keyword>
<dbReference type="RefSeq" id="WP_013624642.1">
    <property type="nucleotide sequence ID" value="NC_015172.1"/>
</dbReference>
<dbReference type="KEGG" id="sgy:Sgly_1471"/>
<reference evidence="2 3" key="1">
    <citation type="journal article" date="2011" name="Stand. Genomic Sci.">
        <title>Complete genome sequence of Syntrophobotulus glycolicus type strain (FlGlyR).</title>
        <authorList>
            <person name="Han C."/>
            <person name="Mwirichia R."/>
            <person name="Chertkov O."/>
            <person name="Held B."/>
            <person name="Lapidus A."/>
            <person name="Nolan M."/>
            <person name="Lucas S."/>
            <person name="Hammon N."/>
            <person name="Deshpande S."/>
            <person name="Cheng J.F."/>
            <person name="Tapia R."/>
            <person name="Goodwin L."/>
            <person name="Pitluck S."/>
            <person name="Huntemann M."/>
            <person name="Liolios K."/>
            <person name="Ivanova N."/>
            <person name="Pagani I."/>
            <person name="Mavromatis K."/>
            <person name="Ovchinikova G."/>
            <person name="Pati A."/>
            <person name="Chen A."/>
            <person name="Palaniappan K."/>
            <person name="Land M."/>
            <person name="Hauser L."/>
            <person name="Brambilla E.M."/>
            <person name="Rohde M."/>
            <person name="Spring S."/>
            <person name="Sikorski J."/>
            <person name="Goker M."/>
            <person name="Woyke T."/>
            <person name="Bristow J."/>
            <person name="Eisen J.A."/>
            <person name="Markowitz V."/>
            <person name="Hugenholtz P."/>
            <person name="Kyrpides N.C."/>
            <person name="Klenk H.P."/>
            <person name="Detter J.C."/>
        </authorList>
    </citation>
    <scope>NUCLEOTIDE SEQUENCE [LARGE SCALE GENOMIC DNA]</scope>
    <source>
        <strain evidence="3">DSM 8271 / FlGlyR</strain>
    </source>
</reference>
<reference evidence="3" key="2">
    <citation type="submission" date="2011-02" db="EMBL/GenBank/DDBJ databases">
        <title>The complete genome of Syntrophobotulus glycolicus DSM 8271.</title>
        <authorList>
            <person name="Lucas S."/>
            <person name="Copeland A."/>
            <person name="Lapidus A."/>
            <person name="Bruce D."/>
            <person name="Goodwin L."/>
            <person name="Pitluck S."/>
            <person name="Kyrpides N."/>
            <person name="Mavromatis K."/>
            <person name="Pagani I."/>
            <person name="Ivanova N."/>
            <person name="Mikhailova N."/>
            <person name="Chertkov O."/>
            <person name="Held B."/>
            <person name="Detter J.C."/>
            <person name="Tapia R."/>
            <person name="Han C."/>
            <person name="Land M."/>
            <person name="Hauser L."/>
            <person name="Markowitz V."/>
            <person name="Cheng J.-F."/>
            <person name="Hugenholtz P."/>
            <person name="Woyke T."/>
            <person name="Wu D."/>
            <person name="Spring S."/>
            <person name="Schroeder M."/>
            <person name="Brambilla E."/>
            <person name="Klenk H.-P."/>
            <person name="Eisen J.A."/>
        </authorList>
    </citation>
    <scope>NUCLEOTIDE SEQUENCE [LARGE SCALE GENOMIC DNA]</scope>
    <source>
        <strain evidence="3">DSM 8271 / FlGlyR</strain>
    </source>
</reference>
<keyword evidence="1" id="KW-0472">Membrane</keyword>
<dbReference type="STRING" id="645991.Sgly_1471"/>
<name>F0SWY9_SYNGF</name>
<keyword evidence="1" id="KW-1133">Transmembrane helix</keyword>
<evidence type="ECO:0000256" key="1">
    <source>
        <dbReference type="SAM" id="Phobius"/>
    </source>
</evidence>
<dbReference type="Proteomes" id="UP000007488">
    <property type="component" value="Chromosome"/>
</dbReference>
<dbReference type="HOGENOM" id="CLU_015927_0_0_9"/>
<dbReference type="eggNOG" id="ENOG502Z7PD">
    <property type="taxonomic scope" value="Bacteria"/>
</dbReference>
<evidence type="ECO:0000313" key="3">
    <source>
        <dbReference type="Proteomes" id="UP000007488"/>
    </source>
</evidence>
<accession>F0SWY9</accession>
<protein>
    <recommendedName>
        <fullName evidence="4">CvpA family protein</fullName>
    </recommendedName>
</protein>
<evidence type="ECO:0008006" key="4">
    <source>
        <dbReference type="Google" id="ProtNLM"/>
    </source>
</evidence>
<dbReference type="OrthoDB" id="3169575at2"/>